<dbReference type="RefSeq" id="WP_094486808.1">
    <property type="nucleotide sequence ID" value="NZ_NOXX01000207.1"/>
</dbReference>
<gene>
    <name evidence="3" type="ORF">CHX27_10880</name>
</gene>
<keyword evidence="1" id="KW-1133">Transmembrane helix</keyword>
<feature type="transmembrane region" description="Helical" evidence="1">
    <location>
        <begin position="101"/>
        <end position="121"/>
    </location>
</feature>
<dbReference type="Proteomes" id="UP000216035">
    <property type="component" value="Unassembled WGS sequence"/>
</dbReference>
<feature type="transmembrane region" description="Helical" evidence="1">
    <location>
        <begin position="133"/>
        <end position="153"/>
    </location>
</feature>
<dbReference type="InterPro" id="IPR012867">
    <property type="entry name" value="DUF1648"/>
</dbReference>
<accession>A0A255ZPA6</accession>
<dbReference type="EMBL" id="NOXX01000207">
    <property type="protein sequence ID" value="OYQ43232.1"/>
    <property type="molecule type" value="Genomic_DNA"/>
</dbReference>
<feature type="transmembrane region" description="Helical" evidence="1">
    <location>
        <begin position="12"/>
        <end position="31"/>
    </location>
</feature>
<keyword evidence="1" id="KW-0472">Membrane</keyword>
<evidence type="ECO:0000256" key="1">
    <source>
        <dbReference type="SAM" id="Phobius"/>
    </source>
</evidence>
<keyword evidence="1" id="KW-0812">Transmembrane</keyword>
<evidence type="ECO:0000313" key="4">
    <source>
        <dbReference type="Proteomes" id="UP000216035"/>
    </source>
</evidence>
<evidence type="ECO:0000259" key="2">
    <source>
        <dbReference type="Pfam" id="PF07853"/>
    </source>
</evidence>
<proteinExistence type="predicted"/>
<comment type="caution">
    <text evidence="3">The sequence shown here is derived from an EMBL/GenBank/DDBJ whole genome shotgun (WGS) entry which is preliminary data.</text>
</comment>
<keyword evidence="4" id="KW-1185">Reference proteome</keyword>
<reference evidence="3 4" key="1">
    <citation type="submission" date="2017-07" db="EMBL/GenBank/DDBJ databases">
        <title>Flavobacterium cyanobacteriorum sp. nov., isolated from cyanobacterial aggregates in a eutrophic lake.</title>
        <authorList>
            <person name="Cai H."/>
        </authorList>
    </citation>
    <scope>NUCLEOTIDE SEQUENCE [LARGE SCALE GENOMIC DNA]</scope>
    <source>
        <strain evidence="3 4">TH167</strain>
    </source>
</reference>
<organism evidence="3 4">
    <name type="scientific">Flavobacterium aurantiibacter</name>
    <dbReference type="NCBI Taxonomy" id="2023067"/>
    <lineage>
        <taxon>Bacteria</taxon>
        <taxon>Pseudomonadati</taxon>
        <taxon>Bacteroidota</taxon>
        <taxon>Flavobacteriia</taxon>
        <taxon>Flavobacteriales</taxon>
        <taxon>Flavobacteriaceae</taxon>
        <taxon>Flavobacterium</taxon>
    </lineage>
</organism>
<sequence length="158" mass="17675">MKNALSLDKWLEIAALSMFAILLGFSIYLYFNLPETIATHFNAVGKADAYGPKSTVFILPGIYLFLQLLLSSISLSSDLLNTPVEITAENQERQIELGRRFLLVLRIVVGFIFLSIEYAAYGLGDKIDDDLTIWLLPLIILLLAIPIVGYIVLARRAR</sequence>
<dbReference type="AlphaFoldDB" id="A0A255ZPA6"/>
<evidence type="ECO:0000313" key="3">
    <source>
        <dbReference type="EMBL" id="OYQ43232.1"/>
    </source>
</evidence>
<protein>
    <recommendedName>
        <fullName evidence="2">DUF1648 domain-containing protein</fullName>
    </recommendedName>
</protein>
<feature type="domain" description="DUF1648" evidence="2">
    <location>
        <begin position="19"/>
        <end position="62"/>
    </location>
</feature>
<dbReference type="OrthoDB" id="9808690at2"/>
<dbReference type="Pfam" id="PF07853">
    <property type="entry name" value="DUF1648"/>
    <property type="match status" value="1"/>
</dbReference>
<name>A0A255ZPA6_9FLAO</name>